<dbReference type="InterPro" id="IPR013094">
    <property type="entry name" value="AB_hydrolase_3"/>
</dbReference>
<dbReference type="EMBL" id="BAAAMN010000005">
    <property type="protein sequence ID" value="GAA2025982.1"/>
    <property type="molecule type" value="Genomic_DNA"/>
</dbReference>
<name>A0ABN2TZX9_9MICC</name>
<dbReference type="Pfam" id="PF07859">
    <property type="entry name" value="Abhydrolase_3"/>
    <property type="match status" value="1"/>
</dbReference>
<dbReference type="PANTHER" id="PTHR48081">
    <property type="entry name" value="AB HYDROLASE SUPERFAMILY PROTEIN C4A8.06C"/>
    <property type="match status" value="1"/>
</dbReference>
<evidence type="ECO:0000313" key="4">
    <source>
        <dbReference type="Proteomes" id="UP001501461"/>
    </source>
</evidence>
<sequence length="339" mass="37459">MHMPPQDGQTGSPNTRRSLVNRLLRAILGLFAAPRVNMLEEYEKIRRRQRRLAASLALSSRAEDCEMPSDDGNHQIPVRVFQPKDRLRDDVLVFFHGGGWVVGDVESYTPTCDTMADLTGCVVVSVDYRLAPEHPFPAGLNDCYSVVRHLLDDPSTVGLDDADNIVLIGDSSGANLTAAVSLLLQERGHRGATRQILLYPVTHWNHDPATSPFDSVRKHGKDYRLTNIEVDDYFKLYLTDQQQRSNPLVSPLEAKDLAGQPSTLVITAELDLLADEGEAYGRALEQAGNAVQIHRVDGALHGFIALPRVSRSLREAYEVINTFLGEPTVDEQPGSQESA</sequence>
<evidence type="ECO:0000313" key="3">
    <source>
        <dbReference type="EMBL" id="GAA2025982.1"/>
    </source>
</evidence>
<keyword evidence="1 3" id="KW-0378">Hydrolase</keyword>
<protein>
    <submittedName>
        <fullName evidence="3">Alpha/beta hydrolase</fullName>
    </submittedName>
</protein>
<comment type="caution">
    <text evidence="3">The sequence shown here is derived from an EMBL/GenBank/DDBJ whole genome shotgun (WGS) entry which is preliminary data.</text>
</comment>
<reference evidence="3 4" key="1">
    <citation type="journal article" date="2019" name="Int. J. Syst. Evol. Microbiol.">
        <title>The Global Catalogue of Microorganisms (GCM) 10K type strain sequencing project: providing services to taxonomists for standard genome sequencing and annotation.</title>
        <authorList>
            <consortium name="The Broad Institute Genomics Platform"/>
            <consortium name="The Broad Institute Genome Sequencing Center for Infectious Disease"/>
            <person name="Wu L."/>
            <person name="Ma J."/>
        </authorList>
    </citation>
    <scope>NUCLEOTIDE SEQUENCE [LARGE SCALE GENOMIC DNA]</scope>
    <source>
        <strain evidence="3 4">JCM 13595</strain>
    </source>
</reference>
<dbReference type="Proteomes" id="UP001501461">
    <property type="component" value="Unassembled WGS sequence"/>
</dbReference>
<feature type="domain" description="Alpha/beta hydrolase fold-3" evidence="2">
    <location>
        <begin position="92"/>
        <end position="304"/>
    </location>
</feature>
<dbReference type="PANTHER" id="PTHR48081:SF8">
    <property type="entry name" value="ALPHA_BETA HYDROLASE FOLD-3 DOMAIN-CONTAINING PROTEIN-RELATED"/>
    <property type="match status" value="1"/>
</dbReference>
<dbReference type="InterPro" id="IPR050300">
    <property type="entry name" value="GDXG_lipolytic_enzyme"/>
</dbReference>
<organism evidence="3 4">
    <name type="scientific">Yaniella flava</name>
    <dbReference type="NCBI Taxonomy" id="287930"/>
    <lineage>
        <taxon>Bacteria</taxon>
        <taxon>Bacillati</taxon>
        <taxon>Actinomycetota</taxon>
        <taxon>Actinomycetes</taxon>
        <taxon>Micrococcales</taxon>
        <taxon>Micrococcaceae</taxon>
        <taxon>Yaniella</taxon>
    </lineage>
</organism>
<proteinExistence type="predicted"/>
<gene>
    <name evidence="3" type="ORF">GCM10009720_02050</name>
</gene>
<keyword evidence="4" id="KW-1185">Reference proteome</keyword>
<evidence type="ECO:0000256" key="1">
    <source>
        <dbReference type="ARBA" id="ARBA00022801"/>
    </source>
</evidence>
<dbReference type="InterPro" id="IPR029058">
    <property type="entry name" value="AB_hydrolase_fold"/>
</dbReference>
<dbReference type="GO" id="GO:0016787">
    <property type="term" value="F:hydrolase activity"/>
    <property type="evidence" value="ECO:0007669"/>
    <property type="project" value="UniProtKB-KW"/>
</dbReference>
<dbReference type="Gene3D" id="3.40.50.1820">
    <property type="entry name" value="alpha/beta hydrolase"/>
    <property type="match status" value="1"/>
</dbReference>
<accession>A0ABN2TZX9</accession>
<dbReference type="SUPFAM" id="SSF53474">
    <property type="entry name" value="alpha/beta-Hydrolases"/>
    <property type="match status" value="1"/>
</dbReference>
<evidence type="ECO:0000259" key="2">
    <source>
        <dbReference type="Pfam" id="PF07859"/>
    </source>
</evidence>